<dbReference type="AlphaFoldDB" id="A0A183I7U1"/>
<reference evidence="4" key="1">
    <citation type="submission" date="2016-06" db="UniProtKB">
        <authorList>
            <consortium name="WormBaseParasite"/>
        </authorList>
    </citation>
    <scope>IDENTIFICATION</scope>
</reference>
<reference evidence="2 3" key="2">
    <citation type="submission" date="2018-11" db="EMBL/GenBank/DDBJ databases">
        <authorList>
            <consortium name="Pathogen Informatics"/>
        </authorList>
    </citation>
    <scope>NUCLEOTIDE SEQUENCE [LARGE SCALE GENOMIC DNA]</scope>
</reference>
<dbReference type="STRING" id="387005.A0A183I7U1"/>
<name>A0A183I7U1_9BILA</name>
<evidence type="ECO:0000313" key="4">
    <source>
        <dbReference type="WBParaSite" id="OFLC_0001581601-mRNA-1"/>
    </source>
</evidence>
<feature type="domain" description="NOMO fifth transthyretin-like" evidence="1">
    <location>
        <begin position="11"/>
        <end position="74"/>
    </location>
</feature>
<keyword evidence="3" id="KW-1185">Reference proteome</keyword>
<protein>
    <submittedName>
        <fullName evidence="4">C-CAP/cofactor C-like domain-containing protein</fullName>
    </submittedName>
</protein>
<dbReference type="EMBL" id="UZAJ01042915">
    <property type="protein sequence ID" value="VDP23969.1"/>
    <property type="molecule type" value="Genomic_DNA"/>
</dbReference>
<gene>
    <name evidence="2" type="ORF">OFLC_LOCUS15803</name>
</gene>
<evidence type="ECO:0000259" key="1">
    <source>
        <dbReference type="Pfam" id="PF23194"/>
    </source>
</evidence>
<evidence type="ECO:0000313" key="3">
    <source>
        <dbReference type="Proteomes" id="UP000267606"/>
    </source>
</evidence>
<dbReference type="Pfam" id="PF23194">
    <property type="entry name" value="NOMO_5th"/>
    <property type="match status" value="1"/>
</dbReference>
<organism evidence="4">
    <name type="scientific">Onchocerca flexuosa</name>
    <dbReference type="NCBI Taxonomy" id="387005"/>
    <lineage>
        <taxon>Eukaryota</taxon>
        <taxon>Metazoa</taxon>
        <taxon>Ecdysozoa</taxon>
        <taxon>Nematoda</taxon>
        <taxon>Chromadorea</taxon>
        <taxon>Rhabditida</taxon>
        <taxon>Spirurina</taxon>
        <taxon>Spiruromorpha</taxon>
        <taxon>Filarioidea</taxon>
        <taxon>Onchocercidae</taxon>
        <taxon>Onchocerca</taxon>
    </lineage>
</organism>
<accession>A0A183I7U1</accession>
<dbReference type="Proteomes" id="UP000267606">
    <property type="component" value="Unassembled WGS sequence"/>
</dbReference>
<dbReference type="InterPro" id="IPR056190">
    <property type="entry name" value="NOMO_5th"/>
</dbReference>
<proteinExistence type="predicted"/>
<sequence>MNVEESISRVMSISFTNQQTKVVKLVNAKRDGKICSLQAVGRYVVSVSSSNDVVMTPKQHEIDLSRGPVLDVQFSQFKTDVNVSVICIDDCGTLKIELWKEKTLIKSLEGNDKFVFHQVTPDSYKCK</sequence>
<dbReference type="WBParaSite" id="OFLC_0001581601-mRNA-1">
    <property type="protein sequence ID" value="OFLC_0001581601-mRNA-1"/>
    <property type="gene ID" value="OFLC_0001581601"/>
</dbReference>
<evidence type="ECO:0000313" key="2">
    <source>
        <dbReference type="EMBL" id="VDP23969.1"/>
    </source>
</evidence>